<evidence type="ECO:0000256" key="9">
    <source>
        <dbReference type="HAMAP-Rule" id="MF_00834"/>
    </source>
</evidence>
<organism evidence="10 11">
    <name type="scientific">Reichenbachiella agarivorans</name>
    <dbReference type="NCBI Taxonomy" id="2979464"/>
    <lineage>
        <taxon>Bacteria</taxon>
        <taxon>Pseudomonadati</taxon>
        <taxon>Bacteroidota</taxon>
        <taxon>Cytophagia</taxon>
        <taxon>Cytophagales</taxon>
        <taxon>Reichenbachiellaceae</taxon>
        <taxon>Reichenbachiella</taxon>
    </lineage>
</organism>
<feature type="binding site" evidence="9">
    <location>
        <position position="53"/>
    </location>
    <ligand>
        <name>substrate</name>
    </ligand>
</feature>
<sequence>MTTAELHQKDKELIWHPFAPLISPFEYIPLASAKGMYLYTTDGEKIIDTVSSWWVNIHGHSDERLAKALYDQALKMEHAIFAGFTHEPAVRLAENLMTVLPDSFSKVFFSDNGSTAIEVALKMAFQYWHNLGEKKKTKVIAIDGAYHGDTFGAMSVGERGGFTAPFFPFLFDVDFIDFPTQDNIEEVMQRFEALVSDEQCSTFIFEPLVQGAGGMRMYSPAILDQLIEIAQRHGVICIADEVMTGFGRTGKNLATDHVTHKPDLICLSKGITGGTMPLGITACNQKIEEAFLSDSYAKALLHGHSYTGNPLACAVANASFEIFTSQVCRDNIARVTGKHKSFAEKLKENPNVENVRTQGTIVAFDLKGFGETSYESEARKKIYPYFLEKGILIRPLGNVIYLMPPYIISDEELDIVYQELLNFLNQLHQK</sequence>
<dbReference type="EMBL" id="CP106679">
    <property type="protein sequence ID" value="UXP32337.1"/>
    <property type="molecule type" value="Genomic_DNA"/>
</dbReference>
<dbReference type="NCBIfam" id="TIGR00508">
    <property type="entry name" value="bioA"/>
    <property type="match status" value="1"/>
</dbReference>
<comment type="subcellular location">
    <subcellularLocation>
        <location evidence="9">Cytoplasm</location>
    </subcellularLocation>
</comment>
<proteinExistence type="inferred from homology"/>
<evidence type="ECO:0000313" key="10">
    <source>
        <dbReference type="EMBL" id="UXP32337.1"/>
    </source>
</evidence>
<accession>A0ABY6CPD2</accession>
<feature type="binding site" evidence="9">
    <location>
        <position position="303"/>
    </location>
    <ligand>
        <name>substrate</name>
    </ligand>
</feature>
<evidence type="ECO:0000313" key="11">
    <source>
        <dbReference type="Proteomes" id="UP001065174"/>
    </source>
</evidence>
<keyword evidence="4 9" id="KW-0808">Transferase</keyword>
<dbReference type="Pfam" id="PF00202">
    <property type="entry name" value="Aminotran_3"/>
    <property type="match status" value="1"/>
</dbReference>
<dbReference type="InterPro" id="IPR005815">
    <property type="entry name" value="BioA"/>
</dbReference>
<dbReference type="PANTHER" id="PTHR42684">
    <property type="entry name" value="ADENOSYLMETHIONINE-8-AMINO-7-OXONONANOATE AMINOTRANSFERASE"/>
    <property type="match status" value="1"/>
</dbReference>
<evidence type="ECO:0000256" key="4">
    <source>
        <dbReference type="ARBA" id="ARBA00022679"/>
    </source>
</evidence>
<evidence type="ECO:0000256" key="7">
    <source>
        <dbReference type="ARBA" id="ARBA00022898"/>
    </source>
</evidence>
<comment type="similarity">
    <text evidence="9">Belongs to the class-III pyridoxal-phosphate-dependent aminotransferase family. BioA subfamily.</text>
</comment>
<dbReference type="NCBIfam" id="NF004624">
    <property type="entry name" value="PRK05964.1"/>
    <property type="match status" value="1"/>
</dbReference>
<evidence type="ECO:0000256" key="5">
    <source>
        <dbReference type="ARBA" id="ARBA00022691"/>
    </source>
</evidence>
<dbReference type="PROSITE" id="PS00600">
    <property type="entry name" value="AA_TRANSFER_CLASS_3"/>
    <property type="match status" value="1"/>
</dbReference>
<evidence type="ECO:0000256" key="6">
    <source>
        <dbReference type="ARBA" id="ARBA00022756"/>
    </source>
</evidence>
<dbReference type="CDD" id="cd00610">
    <property type="entry name" value="OAT_like"/>
    <property type="match status" value="1"/>
</dbReference>
<keyword evidence="6 9" id="KW-0093">Biotin biosynthesis</keyword>
<evidence type="ECO:0000256" key="2">
    <source>
        <dbReference type="ARBA" id="ARBA00005063"/>
    </source>
</evidence>
<feature type="binding site" evidence="9">
    <location>
        <position position="146"/>
    </location>
    <ligand>
        <name>substrate</name>
    </ligand>
</feature>
<feature type="binding site" evidence="9">
    <location>
        <position position="394"/>
    </location>
    <ligand>
        <name>substrate</name>
    </ligand>
</feature>
<dbReference type="Gene3D" id="3.40.640.10">
    <property type="entry name" value="Type I PLP-dependent aspartate aminotransferase-like (Major domain)"/>
    <property type="match status" value="1"/>
</dbReference>
<dbReference type="Proteomes" id="UP001065174">
    <property type="component" value="Chromosome"/>
</dbReference>
<name>A0ABY6CPD2_9BACT</name>
<evidence type="ECO:0000256" key="8">
    <source>
        <dbReference type="ARBA" id="ARBA00048449"/>
    </source>
</evidence>
<dbReference type="GO" id="GO:0004015">
    <property type="term" value="F:adenosylmethionine-8-amino-7-oxononanoate transaminase activity"/>
    <property type="evidence" value="ECO:0007669"/>
    <property type="project" value="UniProtKB-EC"/>
</dbReference>
<feature type="binding site" evidence="9">
    <location>
        <begin position="304"/>
        <end position="305"/>
    </location>
    <ligand>
        <name>pyridoxal 5'-phosphate</name>
        <dbReference type="ChEBI" id="CHEBI:597326"/>
    </ligand>
</feature>
<dbReference type="PIRSF" id="PIRSF000521">
    <property type="entry name" value="Transaminase_4ab_Lys_Orn"/>
    <property type="match status" value="1"/>
</dbReference>
<comment type="cofactor">
    <cofactor evidence="1 9">
        <name>pyridoxal 5'-phosphate</name>
        <dbReference type="ChEBI" id="CHEBI:597326"/>
    </cofactor>
</comment>
<gene>
    <name evidence="9 10" type="primary">bioA</name>
    <name evidence="10" type="ORF">N6H18_18520</name>
</gene>
<feature type="binding site" evidence="9">
    <location>
        <position position="269"/>
    </location>
    <ligand>
        <name>substrate</name>
    </ligand>
</feature>
<dbReference type="EC" id="2.6.1.62" evidence="9"/>
<protein>
    <recommendedName>
        <fullName evidence="9">Adenosylmethionine-8-amino-7-oxononanoate aminotransferase</fullName>
        <ecNumber evidence="9">2.6.1.62</ecNumber>
    </recommendedName>
    <alternativeName>
        <fullName evidence="9">7,8-diamino-pelargonic acid aminotransferase</fullName>
        <shortName evidence="9">DAPA AT</shortName>
        <shortName evidence="9">DAPA aminotransferase</shortName>
    </alternativeName>
    <alternativeName>
        <fullName evidence="9">7,8-diaminononanoate synthase</fullName>
        <shortName evidence="9">DANS</shortName>
    </alternativeName>
    <alternativeName>
        <fullName evidence="9">Diaminopelargonic acid synthase</fullName>
    </alternativeName>
</protein>
<keyword evidence="5 9" id="KW-0949">S-adenosyl-L-methionine</keyword>
<feature type="binding site" evidence="9">
    <location>
        <begin position="113"/>
        <end position="114"/>
    </location>
    <ligand>
        <name>pyridoxal 5'-phosphate</name>
        <dbReference type="ChEBI" id="CHEBI:597326"/>
    </ligand>
</feature>
<dbReference type="SUPFAM" id="SSF53383">
    <property type="entry name" value="PLP-dependent transferases"/>
    <property type="match status" value="1"/>
</dbReference>
<dbReference type="PANTHER" id="PTHR42684:SF3">
    <property type="entry name" value="ADENOSYLMETHIONINE-8-AMINO-7-OXONONANOATE AMINOTRANSFERASE"/>
    <property type="match status" value="1"/>
</dbReference>
<keyword evidence="7 9" id="KW-0663">Pyridoxal phosphate</keyword>
<dbReference type="HAMAP" id="MF_00834">
    <property type="entry name" value="BioA"/>
    <property type="match status" value="1"/>
</dbReference>
<keyword evidence="9" id="KW-0963">Cytoplasm</keyword>
<comment type="subunit">
    <text evidence="9">Homodimer.</text>
</comment>
<dbReference type="InterPro" id="IPR015421">
    <property type="entry name" value="PyrdxlP-dep_Trfase_major"/>
</dbReference>
<dbReference type="RefSeq" id="WP_262309773.1">
    <property type="nucleotide sequence ID" value="NZ_CP106679.1"/>
</dbReference>
<comment type="pathway">
    <text evidence="2 9">Cofactor biosynthesis; biotin biosynthesis; 7,8-diaminononanoate from 8-amino-7-oxononanoate (SAM route): step 1/1.</text>
</comment>
<evidence type="ECO:0000256" key="3">
    <source>
        <dbReference type="ARBA" id="ARBA00022576"/>
    </source>
</evidence>
<dbReference type="InterPro" id="IPR005814">
    <property type="entry name" value="Aminotrans_3"/>
</dbReference>
<comment type="catalytic activity">
    <reaction evidence="8 9">
        <text>(8S)-8-amino-7-oxononanoate + S-adenosyl-L-methionine = S-adenosyl-4-methylsulfanyl-2-oxobutanoate + (7R,8S)-7,8-diammoniononanoate</text>
        <dbReference type="Rhea" id="RHEA:16861"/>
        <dbReference type="ChEBI" id="CHEBI:16490"/>
        <dbReference type="ChEBI" id="CHEBI:59789"/>
        <dbReference type="ChEBI" id="CHEBI:149468"/>
        <dbReference type="ChEBI" id="CHEBI:149469"/>
        <dbReference type="EC" id="2.6.1.62"/>
    </reaction>
</comment>
<comment type="function">
    <text evidence="9">Catalyzes the transfer of the alpha-amino group from S-adenosyl-L-methionine (SAM) to 7-keto-8-aminopelargonic acid (KAPA) to form 7,8-diaminopelargonic acid (DAPA). It is the only aminotransferase known to utilize SAM as an amino donor.</text>
</comment>
<dbReference type="Gene3D" id="3.90.1150.10">
    <property type="entry name" value="Aspartate Aminotransferase, domain 1"/>
    <property type="match status" value="1"/>
</dbReference>
<dbReference type="InterPro" id="IPR015422">
    <property type="entry name" value="PyrdxlP-dep_Trfase_small"/>
</dbReference>
<keyword evidence="11" id="KW-1185">Reference proteome</keyword>
<dbReference type="InterPro" id="IPR049704">
    <property type="entry name" value="Aminotrans_3_PPA_site"/>
</dbReference>
<reference evidence="10" key="1">
    <citation type="submission" date="2022-09" db="EMBL/GenBank/DDBJ databases">
        <title>Comparative genomics and taxonomic characterization of three novel marine species of genus Reichenbachiella exhibiting antioxidant and polysaccharide degradation activities.</title>
        <authorList>
            <person name="Muhammad N."/>
            <person name="Lee Y.-J."/>
            <person name="Ko J."/>
            <person name="Kim S.-G."/>
        </authorList>
    </citation>
    <scope>NUCLEOTIDE SEQUENCE</scope>
    <source>
        <strain evidence="10">BKB1-1</strain>
    </source>
</reference>
<feature type="site" description="Participates in the substrate recognition with KAPA and in a stacking interaction with the adenine ring of SAM" evidence="9">
    <location>
        <position position="18"/>
    </location>
</feature>
<feature type="binding site" evidence="9">
    <location>
        <position position="240"/>
    </location>
    <ligand>
        <name>pyridoxal 5'-phosphate</name>
        <dbReference type="ChEBI" id="CHEBI:597326"/>
    </ligand>
</feature>
<evidence type="ECO:0000256" key="1">
    <source>
        <dbReference type="ARBA" id="ARBA00001933"/>
    </source>
</evidence>
<dbReference type="InterPro" id="IPR015424">
    <property type="entry name" value="PyrdxlP-dep_Trfase"/>
</dbReference>
<keyword evidence="3 9" id="KW-0032">Aminotransferase</keyword>
<feature type="modified residue" description="N6-(pyridoxal phosphate)lysine" evidence="9">
    <location>
        <position position="269"/>
    </location>
</feature>